<evidence type="ECO:0000313" key="5">
    <source>
        <dbReference type="Proteomes" id="UP001055337"/>
    </source>
</evidence>
<dbReference type="CDD" id="cd04301">
    <property type="entry name" value="NAT_SF"/>
    <property type="match status" value="1"/>
</dbReference>
<dbReference type="SUPFAM" id="SSF55729">
    <property type="entry name" value="Acyl-CoA N-acyltransferases (Nat)"/>
    <property type="match status" value="1"/>
</dbReference>
<dbReference type="InterPro" id="IPR016181">
    <property type="entry name" value="Acyl_CoA_acyltransferase"/>
</dbReference>
<protein>
    <submittedName>
        <fullName evidence="4">GNAT family N-acetyltransferase</fullName>
    </submittedName>
</protein>
<organism evidence="4 5">
    <name type="scientific">Mycolicibacterium crocinum</name>
    <dbReference type="NCBI Taxonomy" id="388459"/>
    <lineage>
        <taxon>Bacteria</taxon>
        <taxon>Bacillati</taxon>
        <taxon>Actinomycetota</taxon>
        <taxon>Actinomycetes</taxon>
        <taxon>Mycobacteriales</taxon>
        <taxon>Mycobacteriaceae</taxon>
        <taxon>Mycolicibacterium</taxon>
    </lineage>
</organism>
<evidence type="ECO:0000259" key="3">
    <source>
        <dbReference type="PROSITE" id="PS51186"/>
    </source>
</evidence>
<evidence type="ECO:0000256" key="1">
    <source>
        <dbReference type="ARBA" id="ARBA00022679"/>
    </source>
</evidence>
<dbReference type="PROSITE" id="PS51186">
    <property type="entry name" value="GNAT"/>
    <property type="match status" value="1"/>
</dbReference>
<accession>A0ABY3TUU7</accession>
<keyword evidence="1" id="KW-0808">Transferase</keyword>
<dbReference type="EMBL" id="CP092362">
    <property type="protein sequence ID" value="ULN43113.1"/>
    <property type="molecule type" value="Genomic_DNA"/>
</dbReference>
<gene>
    <name evidence="4" type="ORF">MI149_08620</name>
</gene>
<dbReference type="Gene3D" id="3.40.630.30">
    <property type="match status" value="1"/>
</dbReference>
<dbReference type="InterPro" id="IPR050832">
    <property type="entry name" value="Bact_Acetyltransf"/>
</dbReference>
<dbReference type="InterPro" id="IPR000182">
    <property type="entry name" value="GNAT_dom"/>
</dbReference>
<evidence type="ECO:0000313" key="4">
    <source>
        <dbReference type="EMBL" id="ULN43113.1"/>
    </source>
</evidence>
<evidence type="ECO:0000256" key="2">
    <source>
        <dbReference type="ARBA" id="ARBA00023315"/>
    </source>
</evidence>
<name>A0ABY3TUU7_9MYCO</name>
<feature type="domain" description="N-acetyltransferase" evidence="3">
    <location>
        <begin position="23"/>
        <end position="170"/>
    </location>
</feature>
<dbReference type="RefSeq" id="WP_240179430.1">
    <property type="nucleotide sequence ID" value="NZ_CP092362.2"/>
</dbReference>
<sequence length="170" mass="19059">MSAPWQLRTGSADDLDILEPLWAAVHHRHAESMPELQPYVSDAESWRVRRALYADLFAKPDTVLLVASVDDRPIGYGLAHVLETEATWVADTWATGRRVGEIESLSVLPEFRGSGLGTELLTKLEEHLRASGVDDLVLGVLSGNRDALRLYERLGYRPTWLYLSKFTGRD</sequence>
<reference evidence="4" key="1">
    <citation type="submission" date="2022-08" db="EMBL/GenBank/DDBJ databases">
        <title>Whole genome sequencing of non-tuberculosis mycobacteria type-strains.</title>
        <authorList>
            <person name="Igarashi Y."/>
            <person name="Osugi A."/>
            <person name="Mitarai S."/>
        </authorList>
    </citation>
    <scope>NUCLEOTIDE SEQUENCE</scope>
    <source>
        <strain evidence="4">JCM 16369</strain>
    </source>
</reference>
<keyword evidence="5" id="KW-1185">Reference proteome</keyword>
<dbReference type="Proteomes" id="UP001055337">
    <property type="component" value="Chromosome"/>
</dbReference>
<proteinExistence type="predicted"/>
<dbReference type="PANTHER" id="PTHR43877">
    <property type="entry name" value="AMINOALKYLPHOSPHONATE N-ACETYLTRANSFERASE-RELATED-RELATED"/>
    <property type="match status" value="1"/>
</dbReference>
<dbReference type="Pfam" id="PF00583">
    <property type="entry name" value="Acetyltransf_1"/>
    <property type="match status" value="1"/>
</dbReference>
<keyword evidence="2" id="KW-0012">Acyltransferase</keyword>